<dbReference type="AlphaFoldDB" id="A0A7S3B2E4"/>
<name>A0A7S3B2E4_9EUKA</name>
<evidence type="ECO:0000259" key="1">
    <source>
        <dbReference type="Pfam" id="PF04991"/>
    </source>
</evidence>
<protein>
    <recommendedName>
        <fullName evidence="1">LicD/FKTN/FKRP nucleotidyltransferase domain-containing protein</fullName>
    </recommendedName>
</protein>
<accession>A0A7S3B2E4</accession>
<sequence>MLHCLQPGTVVVPAAPAALPVWSPLPPEEDAQPSAGALGAVASDELGPVVQRSRKYPTSSSYGRIPRCRWDRYPRMLSPETNSTAAREVLVFMRFLEEVVYQRLGYLYVLRDGSLLGAVRQGGMIPGDADLDAMILLPQNETLADVYREIDLKLGRRARPFRLVINNDGKSRWLVFLSTGADGKEYHADIIVYPSALFVERPLRGFDGRLIYPTKVQAAFTALCRCGYRPINATCFEHAQIYLFGLYGDYRKPTSKHALGANLLEEVYV</sequence>
<evidence type="ECO:0000313" key="2">
    <source>
        <dbReference type="EMBL" id="CAE0122884.1"/>
    </source>
</evidence>
<feature type="domain" description="LicD/FKTN/FKRP nucleotidyltransferase" evidence="1">
    <location>
        <begin position="107"/>
        <end position="149"/>
    </location>
</feature>
<dbReference type="EMBL" id="HBHX01042526">
    <property type="protein sequence ID" value="CAE0122884.1"/>
    <property type="molecule type" value="Transcribed_RNA"/>
</dbReference>
<proteinExistence type="predicted"/>
<dbReference type="Pfam" id="PF04991">
    <property type="entry name" value="LicD"/>
    <property type="match status" value="1"/>
</dbReference>
<reference evidence="2" key="1">
    <citation type="submission" date="2021-01" db="EMBL/GenBank/DDBJ databases">
        <authorList>
            <person name="Corre E."/>
            <person name="Pelletier E."/>
            <person name="Niang G."/>
            <person name="Scheremetjew M."/>
            <person name="Finn R."/>
            <person name="Kale V."/>
            <person name="Holt S."/>
            <person name="Cochrane G."/>
            <person name="Meng A."/>
            <person name="Brown T."/>
            <person name="Cohen L."/>
        </authorList>
    </citation>
    <scope>NUCLEOTIDE SEQUENCE</scope>
    <source>
        <strain evidence="2">CCMP281</strain>
    </source>
</reference>
<gene>
    <name evidence="2" type="ORF">HERI1096_LOCUS23585</name>
</gene>
<dbReference type="InterPro" id="IPR007074">
    <property type="entry name" value="LicD/FKTN/FKRP_NTP_transf"/>
</dbReference>
<organism evidence="2">
    <name type="scientific">Haptolina ericina</name>
    <dbReference type="NCBI Taxonomy" id="156174"/>
    <lineage>
        <taxon>Eukaryota</taxon>
        <taxon>Haptista</taxon>
        <taxon>Haptophyta</taxon>
        <taxon>Prymnesiophyceae</taxon>
        <taxon>Prymnesiales</taxon>
        <taxon>Prymnesiaceae</taxon>
        <taxon>Haptolina</taxon>
    </lineage>
</organism>
<dbReference type="GO" id="GO:0009100">
    <property type="term" value="P:glycoprotein metabolic process"/>
    <property type="evidence" value="ECO:0007669"/>
    <property type="project" value="UniProtKB-ARBA"/>
</dbReference>